<keyword evidence="10 14" id="KW-0067">ATP-binding</keyword>
<comment type="pathway">
    <text evidence="2 14">Cofactor biosynthesis; FMN biosynthesis; FMN from riboflavin (ATP route): step 1/1.</text>
</comment>
<feature type="domain" description="Riboflavin kinase" evidence="15">
    <location>
        <begin position="187"/>
        <end position="314"/>
    </location>
</feature>
<dbReference type="EMBL" id="JBHLVF010000041">
    <property type="protein sequence ID" value="MFC0394998.1"/>
    <property type="molecule type" value="Genomic_DNA"/>
</dbReference>
<dbReference type="Pfam" id="PF06574">
    <property type="entry name" value="FAD_syn"/>
    <property type="match status" value="1"/>
</dbReference>
<evidence type="ECO:0000256" key="4">
    <source>
        <dbReference type="ARBA" id="ARBA00022643"/>
    </source>
</evidence>
<evidence type="ECO:0000256" key="10">
    <source>
        <dbReference type="ARBA" id="ARBA00022840"/>
    </source>
</evidence>
<dbReference type="SMART" id="SM00904">
    <property type="entry name" value="Flavokinase"/>
    <property type="match status" value="1"/>
</dbReference>
<dbReference type="NCBIfam" id="NF004162">
    <property type="entry name" value="PRK05627.1-5"/>
    <property type="match status" value="1"/>
</dbReference>
<keyword evidence="4 14" id="KW-0288">FMN</keyword>
<dbReference type="NCBIfam" id="NF004160">
    <property type="entry name" value="PRK05627.1-3"/>
    <property type="match status" value="1"/>
</dbReference>
<keyword evidence="11" id="KW-0511">Multifunctional enzyme</keyword>
<protein>
    <recommendedName>
        <fullName evidence="14">Riboflavin biosynthesis protein</fullName>
    </recommendedName>
    <domain>
        <recommendedName>
            <fullName evidence="14">Riboflavin kinase</fullName>
            <ecNumber evidence="14">2.7.1.26</ecNumber>
        </recommendedName>
        <alternativeName>
            <fullName evidence="14">Flavokinase</fullName>
        </alternativeName>
    </domain>
    <domain>
        <recommendedName>
            <fullName evidence="14">FMN adenylyltransferase</fullName>
            <ecNumber evidence="14">2.7.7.2</ecNumber>
        </recommendedName>
        <alternativeName>
            <fullName evidence="14">FAD pyrophosphorylase</fullName>
        </alternativeName>
        <alternativeName>
            <fullName evidence="14">FAD synthase</fullName>
        </alternativeName>
    </domain>
</protein>
<dbReference type="InterPro" id="IPR002606">
    <property type="entry name" value="Riboflavin_kinase_bac"/>
</dbReference>
<evidence type="ECO:0000313" key="17">
    <source>
        <dbReference type="Proteomes" id="UP001589818"/>
    </source>
</evidence>
<sequence>MEIITIKYPLQGQDSNGSIRPKTLAIGHFDGVHRGHQSVIKQAVESARAEGLDAAVMTFHPHPKEVLGRGSQYVTCLTPLEDKIERFRRLGVDVVYVVTFDLTFASVSPAAFVDEMLRPLHVKRAVVGFDFSFGAKGAGRAETLRELGHPDMLVDIIEPLMMNGDKVSSTLVREALAEGRPEAAEVLLGAPFSLRGKVVPGEGRGRKIGFPTANIQLAGAYVTPKLGVYAVMVELSSGERYSGVLNVGVKPTFHDSLPMPVMEVHLFDYEGDLYGAMIRISFITFLRSEKKFASVQELIEQIGADAARARSVLSAFK</sequence>
<keyword evidence="7 14" id="KW-0547">Nucleotide-binding</keyword>
<organism evidence="16 17">
    <name type="scientific">Paenibacillus mendelii</name>
    <dbReference type="NCBI Taxonomy" id="206163"/>
    <lineage>
        <taxon>Bacteria</taxon>
        <taxon>Bacillati</taxon>
        <taxon>Bacillota</taxon>
        <taxon>Bacilli</taxon>
        <taxon>Bacillales</taxon>
        <taxon>Paenibacillaceae</taxon>
        <taxon>Paenibacillus</taxon>
    </lineage>
</organism>
<comment type="catalytic activity">
    <reaction evidence="12 14">
        <text>riboflavin + ATP = FMN + ADP + H(+)</text>
        <dbReference type="Rhea" id="RHEA:14357"/>
        <dbReference type="ChEBI" id="CHEBI:15378"/>
        <dbReference type="ChEBI" id="CHEBI:30616"/>
        <dbReference type="ChEBI" id="CHEBI:57986"/>
        <dbReference type="ChEBI" id="CHEBI:58210"/>
        <dbReference type="ChEBI" id="CHEBI:456216"/>
        <dbReference type="EC" id="2.7.1.26"/>
    </reaction>
</comment>
<proteinExistence type="inferred from homology"/>
<comment type="catalytic activity">
    <reaction evidence="13 14">
        <text>FMN + ATP + H(+) = FAD + diphosphate</text>
        <dbReference type="Rhea" id="RHEA:17237"/>
        <dbReference type="ChEBI" id="CHEBI:15378"/>
        <dbReference type="ChEBI" id="CHEBI:30616"/>
        <dbReference type="ChEBI" id="CHEBI:33019"/>
        <dbReference type="ChEBI" id="CHEBI:57692"/>
        <dbReference type="ChEBI" id="CHEBI:58210"/>
        <dbReference type="EC" id="2.7.7.2"/>
    </reaction>
</comment>
<dbReference type="GO" id="GO:0008531">
    <property type="term" value="F:riboflavin kinase activity"/>
    <property type="evidence" value="ECO:0007669"/>
    <property type="project" value="UniProtKB-EC"/>
</dbReference>
<keyword evidence="3 14" id="KW-0285">Flavoprotein</keyword>
<evidence type="ECO:0000256" key="6">
    <source>
        <dbReference type="ARBA" id="ARBA00022695"/>
    </source>
</evidence>
<dbReference type="SUPFAM" id="SSF82114">
    <property type="entry name" value="Riboflavin kinase-like"/>
    <property type="match status" value="1"/>
</dbReference>
<keyword evidence="17" id="KW-1185">Reference proteome</keyword>
<dbReference type="InterPro" id="IPR015864">
    <property type="entry name" value="FAD_synthase"/>
</dbReference>
<comment type="caution">
    <text evidence="16">The sequence shown here is derived from an EMBL/GenBank/DDBJ whole genome shotgun (WGS) entry which is preliminary data.</text>
</comment>
<reference evidence="16 17" key="1">
    <citation type="submission" date="2024-09" db="EMBL/GenBank/DDBJ databases">
        <authorList>
            <person name="Sun Q."/>
            <person name="Mori K."/>
        </authorList>
    </citation>
    <scope>NUCLEOTIDE SEQUENCE [LARGE SCALE GENOMIC DNA]</scope>
    <source>
        <strain evidence="16 17">CCM 4839</strain>
    </source>
</reference>
<keyword evidence="8 14" id="KW-0418">Kinase</keyword>
<dbReference type="RefSeq" id="WP_204816142.1">
    <property type="nucleotide sequence ID" value="NZ_JANHOF010000001.1"/>
</dbReference>
<accession>A0ABV6JGE3</accession>
<comment type="pathway">
    <text evidence="1 14">Cofactor biosynthesis; FAD biosynthesis; FAD from FMN: step 1/1.</text>
</comment>
<evidence type="ECO:0000313" key="16">
    <source>
        <dbReference type="EMBL" id="MFC0394998.1"/>
    </source>
</evidence>
<evidence type="ECO:0000256" key="13">
    <source>
        <dbReference type="ARBA" id="ARBA00049494"/>
    </source>
</evidence>
<evidence type="ECO:0000256" key="1">
    <source>
        <dbReference type="ARBA" id="ARBA00004726"/>
    </source>
</evidence>
<dbReference type="SUPFAM" id="SSF52374">
    <property type="entry name" value="Nucleotidylyl transferase"/>
    <property type="match status" value="1"/>
</dbReference>
<evidence type="ECO:0000256" key="8">
    <source>
        <dbReference type="ARBA" id="ARBA00022777"/>
    </source>
</evidence>
<evidence type="ECO:0000256" key="11">
    <source>
        <dbReference type="ARBA" id="ARBA00023268"/>
    </source>
</evidence>
<dbReference type="PANTHER" id="PTHR22749">
    <property type="entry name" value="RIBOFLAVIN KINASE/FMN ADENYLYLTRANSFERASE"/>
    <property type="match status" value="1"/>
</dbReference>
<dbReference type="InterPro" id="IPR014729">
    <property type="entry name" value="Rossmann-like_a/b/a_fold"/>
</dbReference>
<dbReference type="NCBIfam" id="TIGR00083">
    <property type="entry name" value="ribF"/>
    <property type="match status" value="1"/>
</dbReference>
<gene>
    <name evidence="16" type="ORF">ACFFJ8_26995</name>
</gene>
<dbReference type="InterPro" id="IPR023465">
    <property type="entry name" value="Riboflavin_kinase_dom_sf"/>
</dbReference>
<evidence type="ECO:0000256" key="5">
    <source>
        <dbReference type="ARBA" id="ARBA00022679"/>
    </source>
</evidence>
<dbReference type="EC" id="2.7.1.26" evidence="14"/>
<dbReference type="Pfam" id="PF01687">
    <property type="entry name" value="Flavokinase"/>
    <property type="match status" value="1"/>
</dbReference>
<evidence type="ECO:0000256" key="3">
    <source>
        <dbReference type="ARBA" id="ARBA00022630"/>
    </source>
</evidence>
<keyword evidence="5 14" id="KW-0808">Transferase</keyword>
<evidence type="ECO:0000256" key="14">
    <source>
        <dbReference type="PIRNR" id="PIRNR004491"/>
    </source>
</evidence>
<dbReference type="InterPro" id="IPR023468">
    <property type="entry name" value="Riboflavin_kinase"/>
</dbReference>
<evidence type="ECO:0000259" key="15">
    <source>
        <dbReference type="SMART" id="SM00904"/>
    </source>
</evidence>
<dbReference type="Proteomes" id="UP001589818">
    <property type="component" value="Unassembled WGS sequence"/>
</dbReference>
<comment type="similarity">
    <text evidence="14">Belongs to the ribF family.</text>
</comment>
<dbReference type="PANTHER" id="PTHR22749:SF6">
    <property type="entry name" value="RIBOFLAVIN KINASE"/>
    <property type="match status" value="1"/>
</dbReference>
<keyword evidence="9 14" id="KW-0274">FAD</keyword>
<evidence type="ECO:0000256" key="7">
    <source>
        <dbReference type="ARBA" id="ARBA00022741"/>
    </source>
</evidence>
<evidence type="ECO:0000256" key="2">
    <source>
        <dbReference type="ARBA" id="ARBA00005201"/>
    </source>
</evidence>
<dbReference type="GO" id="GO:0003919">
    <property type="term" value="F:FMN adenylyltransferase activity"/>
    <property type="evidence" value="ECO:0007669"/>
    <property type="project" value="UniProtKB-EC"/>
</dbReference>
<dbReference type="PIRSF" id="PIRSF004491">
    <property type="entry name" value="FAD_Synth"/>
    <property type="match status" value="1"/>
</dbReference>
<dbReference type="Gene3D" id="3.40.50.620">
    <property type="entry name" value="HUPs"/>
    <property type="match status" value="1"/>
</dbReference>
<keyword evidence="6 14" id="KW-0548">Nucleotidyltransferase</keyword>
<evidence type="ECO:0000256" key="12">
    <source>
        <dbReference type="ARBA" id="ARBA00047880"/>
    </source>
</evidence>
<dbReference type="CDD" id="cd02064">
    <property type="entry name" value="FAD_synthetase_N"/>
    <property type="match status" value="1"/>
</dbReference>
<name>A0ABV6JGE3_9BACL</name>
<dbReference type="Gene3D" id="2.40.30.30">
    <property type="entry name" value="Riboflavin kinase-like"/>
    <property type="match status" value="1"/>
</dbReference>
<evidence type="ECO:0000256" key="9">
    <source>
        <dbReference type="ARBA" id="ARBA00022827"/>
    </source>
</evidence>
<dbReference type="EC" id="2.7.7.2" evidence="14"/>
<dbReference type="InterPro" id="IPR015865">
    <property type="entry name" value="Riboflavin_kinase_bac/euk"/>
</dbReference>